<dbReference type="Gene3D" id="3.40.30.10">
    <property type="entry name" value="Glutaredoxin"/>
    <property type="match status" value="1"/>
</dbReference>
<sequence length="188" mass="20015">MSVLVAVVVLSSAVCAFNTALLVAVVRRLRYQSELLSEVERQGVPARALPRGDTVGDFLGYDTRGRAVTPDVPAATLVGFFSPTCASCRRERARFRAVAARWPGGSERVLAVVTGPDASARFLDRLDPVARIVVDADNAMRHAFGIEGFPAIFVLAESGCLSWTGIHADAVPGLAADPVAPQPRRPHP</sequence>
<dbReference type="InterPro" id="IPR036249">
    <property type="entry name" value="Thioredoxin-like_sf"/>
</dbReference>
<protein>
    <recommendedName>
        <fullName evidence="3">Thioredoxin domain-containing protein</fullName>
    </recommendedName>
</protein>
<proteinExistence type="predicted"/>
<reference evidence="1 2" key="1">
    <citation type="submission" date="2021-01" db="EMBL/GenBank/DDBJ databases">
        <title>Whole genome shotgun sequence of Plantactinospora mayteni NBRC 109088.</title>
        <authorList>
            <person name="Komaki H."/>
            <person name="Tamura T."/>
        </authorList>
    </citation>
    <scope>NUCLEOTIDE SEQUENCE [LARGE SCALE GENOMIC DNA]</scope>
    <source>
        <strain evidence="1 2">NBRC 109088</strain>
    </source>
</reference>
<dbReference type="Proteomes" id="UP000621500">
    <property type="component" value="Unassembled WGS sequence"/>
</dbReference>
<accession>A0ABQ4F0J4</accession>
<evidence type="ECO:0000313" key="2">
    <source>
        <dbReference type="Proteomes" id="UP000621500"/>
    </source>
</evidence>
<dbReference type="RefSeq" id="WP_203861736.1">
    <property type="nucleotide sequence ID" value="NZ_BAAAZQ010000023.1"/>
</dbReference>
<name>A0ABQ4F0J4_9ACTN</name>
<organism evidence="1 2">
    <name type="scientific">Plantactinospora mayteni</name>
    <dbReference type="NCBI Taxonomy" id="566021"/>
    <lineage>
        <taxon>Bacteria</taxon>
        <taxon>Bacillati</taxon>
        <taxon>Actinomycetota</taxon>
        <taxon>Actinomycetes</taxon>
        <taxon>Micromonosporales</taxon>
        <taxon>Micromonosporaceae</taxon>
        <taxon>Plantactinospora</taxon>
    </lineage>
</organism>
<dbReference type="SUPFAM" id="SSF52833">
    <property type="entry name" value="Thioredoxin-like"/>
    <property type="match status" value="1"/>
</dbReference>
<gene>
    <name evidence="1" type="ORF">Pma05_69960</name>
</gene>
<comment type="caution">
    <text evidence="1">The sequence shown here is derived from an EMBL/GenBank/DDBJ whole genome shotgun (WGS) entry which is preliminary data.</text>
</comment>
<evidence type="ECO:0008006" key="3">
    <source>
        <dbReference type="Google" id="ProtNLM"/>
    </source>
</evidence>
<keyword evidence="2" id="KW-1185">Reference proteome</keyword>
<evidence type="ECO:0000313" key="1">
    <source>
        <dbReference type="EMBL" id="GIH00424.1"/>
    </source>
</evidence>
<dbReference type="EMBL" id="BONX01000053">
    <property type="protein sequence ID" value="GIH00424.1"/>
    <property type="molecule type" value="Genomic_DNA"/>
</dbReference>